<dbReference type="PANTHER" id="PTHR30344:SF1">
    <property type="entry name" value="6-PHOSPHOGLUCONOLACTONASE"/>
    <property type="match status" value="1"/>
</dbReference>
<accession>A0ABN3P6G2</accession>
<sequence length="396" mass="40741">MRLLTGGYGAEMDGIGEGIGELHAGAADQSLAGSALAFAGVVAPVDGSPSWVARHPTLDVIYAALESAGAVQAFRRTGESRYERLGPAIPAGEAVCHIAVAPDGAWLMATCWGDGRVVRMTLDATGRPSRPSLAPAPVDPYAGSGMSVSTAVAEAADVSLEAAARALRDAAGEEYAHLIPHLGEAEAPLAPELETPVLERTPHAHQSILLPGGAVATTDMGFDLVRFWRPSGDGLRAAGEVVLPRGSGPRHGVWHPSGHLYVVAELSREVFVLAPDASGAWRLVGGVQLAGTLDGDTAAELAASSDGSFLVAGVRGSNTLATVRVAGAGEQLQFVALADSGVDWPRHHVVSRDTVLVAGQRSDEVAAVSLDLRTGIAGRVRSRVAVPSPTCLMPIR</sequence>
<dbReference type="PANTHER" id="PTHR30344">
    <property type="entry name" value="6-PHOSPHOGLUCONOLACTONASE-RELATED"/>
    <property type="match status" value="1"/>
</dbReference>
<proteinExistence type="inferred from homology"/>
<gene>
    <name evidence="2" type="ORF">GCM10009862_06030</name>
</gene>
<dbReference type="EMBL" id="BAAARI010000003">
    <property type="protein sequence ID" value="GAA2570050.1"/>
    <property type="molecule type" value="Genomic_DNA"/>
</dbReference>
<dbReference type="SUPFAM" id="SSF51004">
    <property type="entry name" value="C-terminal (heme d1) domain of cytochrome cd1-nitrite reductase"/>
    <property type="match status" value="1"/>
</dbReference>
<dbReference type="RefSeq" id="WP_344226764.1">
    <property type="nucleotide sequence ID" value="NZ_BAAARI010000003.1"/>
</dbReference>
<evidence type="ECO:0000313" key="2">
    <source>
        <dbReference type="EMBL" id="GAA2570050.1"/>
    </source>
</evidence>
<dbReference type="InterPro" id="IPR015943">
    <property type="entry name" value="WD40/YVTN_repeat-like_dom_sf"/>
</dbReference>
<keyword evidence="3" id="KW-1185">Reference proteome</keyword>
<organism evidence="2 3">
    <name type="scientific">Microbacterium binotii</name>
    <dbReference type="NCBI Taxonomy" id="462710"/>
    <lineage>
        <taxon>Bacteria</taxon>
        <taxon>Bacillati</taxon>
        <taxon>Actinomycetota</taxon>
        <taxon>Actinomycetes</taxon>
        <taxon>Micrococcales</taxon>
        <taxon>Microbacteriaceae</taxon>
        <taxon>Microbacterium</taxon>
    </lineage>
</organism>
<comment type="similarity">
    <text evidence="1">Belongs to the cycloisomerase 2 family.</text>
</comment>
<dbReference type="InterPro" id="IPR011048">
    <property type="entry name" value="Haem_d1_sf"/>
</dbReference>
<dbReference type="Gene3D" id="2.130.10.10">
    <property type="entry name" value="YVTN repeat-like/Quinoprotein amine dehydrogenase"/>
    <property type="match status" value="2"/>
</dbReference>
<evidence type="ECO:0000256" key="1">
    <source>
        <dbReference type="ARBA" id="ARBA00005564"/>
    </source>
</evidence>
<dbReference type="InterPro" id="IPR050282">
    <property type="entry name" value="Cycloisomerase_2"/>
</dbReference>
<reference evidence="2 3" key="1">
    <citation type="journal article" date="2019" name="Int. J. Syst. Evol. Microbiol.">
        <title>The Global Catalogue of Microorganisms (GCM) 10K type strain sequencing project: providing services to taxonomists for standard genome sequencing and annotation.</title>
        <authorList>
            <consortium name="The Broad Institute Genomics Platform"/>
            <consortium name="The Broad Institute Genome Sequencing Center for Infectious Disease"/>
            <person name="Wu L."/>
            <person name="Ma J."/>
        </authorList>
    </citation>
    <scope>NUCLEOTIDE SEQUENCE [LARGE SCALE GENOMIC DNA]</scope>
    <source>
        <strain evidence="2 3">JCM 16365</strain>
    </source>
</reference>
<protein>
    <submittedName>
        <fullName evidence="2">Lactonase family protein</fullName>
    </submittedName>
</protein>
<name>A0ABN3P6G2_9MICO</name>
<dbReference type="Pfam" id="PF10282">
    <property type="entry name" value="Lactonase"/>
    <property type="match status" value="2"/>
</dbReference>
<dbReference type="InterPro" id="IPR019405">
    <property type="entry name" value="Lactonase_7-beta_prop"/>
</dbReference>
<dbReference type="Proteomes" id="UP001500274">
    <property type="component" value="Unassembled WGS sequence"/>
</dbReference>
<evidence type="ECO:0000313" key="3">
    <source>
        <dbReference type="Proteomes" id="UP001500274"/>
    </source>
</evidence>
<comment type="caution">
    <text evidence="2">The sequence shown here is derived from an EMBL/GenBank/DDBJ whole genome shotgun (WGS) entry which is preliminary data.</text>
</comment>